<comment type="caution">
    <text evidence="1">The sequence shown here is derived from an EMBL/GenBank/DDBJ whole genome shotgun (WGS) entry which is preliminary data.</text>
</comment>
<dbReference type="EMBL" id="AMCI01000789">
    <property type="protein sequence ID" value="EJX07786.1"/>
    <property type="molecule type" value="Genomic_DNA"/>
</dbReference>
<evidence type="ECO:0000313" key="1">
    <source>
        <dbReference type="EMBL" id="EJX07786.1"/>
    </source>
</evidence>
<name>J9D4Z5_9ZZZZ</name>
<reference evidence="1" key="1">
    <citation type="journal article" date="2012" name="PLoS ONE">
        <title>Gene sets for utilization of primary and secondary nutrition supplies in the distal gut of endangered iberian lynx.</title>
        <authorList>
            <person name="Alcaide M."/>
            <person name="Messina E."/>
            <person name="Richter M."/>
            <person name="Bargiela R."/>
            <person name="Peplies J."/>
            <person name="Huws S.A."/>
            <person name="Newbold C.J."/>
            <person name="Golyshin P.N."/>
            <person name="Simon M.A."/>
            <person name="Lopez G."/>
            <person name="Yakimov M.M."/>
            <person name="Ferrer M."/>
        </authorList>
    </citation>
    <scope>NUCLEOTIDE SEQUENCE</scope>
</reference>
<proteinExistence type="predicted"/>
<accession>J9D4Z5</accession>
<sequence>MSNIRCFIYIQHIMNFFCKIRGEQPRIARSHFCQFLTCPVVYIMRIFRFSFPVRTLQKRNRLFIPRPQFQFKAIILLCFLRLGSRLSIIRPRHQLHRCKRMFSRQRKPRHPHTFRERHFTLIKNDLTTIVFQRKIKPQRIINDKVTR</sequence>
<gene>
    <name evidence="1" type="ORF">EVA_04108</name>
</gene>
<organism evidence="1">
    <name type="scientific">gut metagenome</name>
    <dbReference type="NCBI Taxonomy" id="749906"/>
    <lineage>
        <taxon>unclassified sequences</taxon>
        <taxon>metagenomes</taxon>
        <taxon>organismal metagenomes</taxon>
    </lineage>
</organism>
<dbReference type="AlphaFoldDB" id="J9D4Z5"/>
<protein>
    <submittedName>
        <fullName evidence="1">Uncharacterized protein</fullName>
    </submittedName>
</protein>